<evidence type="ECO:0000313" key="2">
    <source>
        <dbReference type="EMBL" id="KOC65844.1"/>
    </source>
</evidence>
<proteinExistence type="predicted"/>
<feature type="compositionally biased region" description="Basic and acidic residues" evidence="1">
    <location>
        <begin position="13"/>
        <end position="44"/>
    </location>
</feature>
<dbReference type="EMBL" id="KQ414657">
    <property type="protein sequence ID" value="KOC65844.1"/>
    <property type="molecule type" value="Genomic_DNA"/>
</dbReference>
<evidence type="ECO:0000313" key="3">
    <source>
        <dbReference type="Proteomes" id="UP000053825"/>
    </source>
</evidence>
<dbReference type="Proteomes" id="UP000053825">
    <property type="component" value="Unassembled WGS sequence"/>
</dbReference>
<evidence type="ECO:0000256" key="1">
    <source>
        <dbReference type="SAM" id="MobiDB-lite"/>
    </source>
</evidence>
<dbReference type="AlphaFoldDB" id="A0A0L7R4V5"/>
<dbReference type="STRING" id="597456.A0A0L7R4V5"/>
<protein>
    <submittedName>
        <fullName evidence="2">Uncharacterized protein</fullName>
    </submittedName>
</protein>
<keyword evidence="3" id="KW-1185">Reference proteome</keyword>
<reference evidence="2 3" key="1">
    <citation type="submission" date="2015-07" db="EMBL/GenBank/DDBJ databases">
        <title>The genome of Habropoda laboriosa.</title>
        <authorList>
            <person name="Pan H."/>
            <person name="Kapheim K."/>
        </authorList>
    </citation>
    <scope>NUCLEOTIDE SEQUENCE [LARGE SCALE GENOMIC DNA]</scope>
    <source>
        <strain evidence="2">0110345459</strain>
    </source>
</reference>
<feature type="region of interest" description="Disordered" evidence="1">
    <location>
        <begin position="1"/>
        <end position="104"/>
    </location>
</feature>
<sequence>MAEKIPIPTQPDVELRQNRDARRMARHIGDREFKRDWNSDREEQYLSQPHQKSEQRRNRNQGRATAWRKQQQNRTAPPKQPTSTPDLSQYMSTSSTALRDDPMYNFTQGSRQVFKRKCQNIEHSSFPQLCDATYRQLREFAPRLQREMPYLVFLHAMNTTLQAWLLDTARNLNQEIRWQDEEQPLSAIPREMIIPAPIAEYLSLINKNIIPNGDNVRVNIPDATVPQDNANGNIAGTFGVADANSHNAYETNISPYVTMRNVQSCARNEQLPPLPPELHPANTTPTLNLLGYVPRSNFSPDAKSLMESYRFEDGPGLSGRLRLCPALMADVSASLYRLESKFRRFFNHLR</sequence>
<accession>A0A0L7R4V5</accession>
<gene>
    <name evidence="2" type="ORF">WH47_10306</name>
</gene>
<organism evidence="2 3">
    <name type="scientific">Habropoda laboriosa</name>
    <dbReference type="NCBI Taxonomy" id="597456"/>
    <lineage>
        <taxon>Eukaryota</taxon>
        <taxon>Metazoa</taxon>
        <taxon>Ecdysozoa</taxon>
        <taxon>Arthropoda</taxon>
        <taxon>Hexapoda</taxon>
        <taxon>Insecta</taxon>
        <taxon>Pterygota</taxon>
        <taxon>Neoptera</taxon>
        <taxon>Endopterygota</taxon>
        <taxon>Hymenoptera</taxon>
        <taxon>Apocrita</taxon>
        <taxon>Aculeata</taxon>
        <taxon>Apoidea</taxon>
        <taxon>Anthophila</taxon>
        <taxon>Apidae</taxon>
        <taxon>Habropoda</taxon>
    </lineage>
</organism>
<name>A0A0L7R4V5_9HYME</name>
<feature type="compositionally biased region" description="Polar residues" evidence="1">
    <location>
        <begin position="68"/>
        <end position="97"/>
    </location>
</feature>